<dbReference type="InterPro" id="IPR051531">
    <property type="entry name" value="N-acetyltransferase"/>
</dbReference>
<evidence type="ECO:0000259" key="1">
    <source>
        <dbReference type="PROSITE" id="PS51186"/>
    </source>
</evidence>
<dbReference type="Proteomes" id="UP001157915">
    <property type="component" value="Unassembled WGS sequence"/>
</dbReference>
<dbReference type="InterPro" id="IPR016181">
    <property type="entry name" value="Acyl_CoA_acyltransferase"/>
</dbReference>
<name>A0ABY1PI15_9BACT</name>
<reference evidence="2 3" key="1">
    <citation type="submission" date="2017-05" db="EMBL/GenBank/DDBJ databases">
        <authorList>
            <person name="Varghese N."/>
            <person name="Submissions S."/>
        </authorList>
    </citation>
    <scope>NUCLEOTIDE SEQUENCE [LARGE SCALE GENOMIC DNA]</scope>
    <source>
        <strain evidence="2 3">DSM 15360</strain>
    </source>
</reference>
<dbReference type="EMBL" id="FXUA01000009">
    <property type="protein sequence ID" value="SMP34115.1"/>
    <property type="molecule type" value="Genomic_DNA"/>
</dbReference>
<dbReference type="SUPFAM" id="SSF55729">
    <property type="entry name" value="Acyl-CoA N-acyltransferases (Nat)"/>
    <property type="match status" value="1"/>
</dbReference>
<evidence type="ECO:0000313" key="3">
    <source>
        <dbReference type="Proteomes" id="UP001157915"/>
    </source>
</evidence>
<keyword evidence="3" id="KW-1185">Reference proteome</keyword>
<proteinExistence type="predicted"/>
<dbReference type="RefSeq" id="WP_283414536.1">
    <property type="nucleotide sequence ID" value="NZ_FXUA01000009.1"/>
</dbReference>
<dbReference type="InterPro" id="IPR000182">
    <property type="entry name" value="GNAT_dom"/>
</dbReference>
<dbReference type="PROSITE" id="PS51186">
    <property type="entry name" value="GNAT"/>
    <property type="match status" value="1"/>
</dbReference>
<organism evidence="2 3">
    <name type="scientific">Algoriphagus winogradskyi</name>
    <dbReference type="NCBI Taxonomy" id="237017"/>
    <lineage>
        <taxon>Bacteria</taxon>
        <taxon>Pseudomonadati</taxon>
        <taxon>Bacteroidota</taxon>
        <taxon>Cytophagia</taxon>
        <taxon>Cytophagales</taxon>
        <taxon>Cyclobacteriaceae</taxon>
        <taxon>Algoriphagus</taxon>
    </lineage>
</organism>
<accession>A0ABY1PI15</accession>
<comment type="caution">
    <text evidence="2">The sequence shown here is derived from an EMBL/GenBank/DDBJ whole genome shotgun (WGS) entry which is preliminary data.</text>
</comment>
<feature type="domain" description="N-acetyltransferase" evidence="1">
    <location>
        <begin position="12"/>
        <end position="173"/>
    </location>
</feature>
<dbReference type="PANTHER" id="PTHR43792:SF1">
    <property type="entry name" value="N-ACETYLTRANSFERASE DOMAIN-CONTAINING PROTEIN"/>
    <property type="match status" value="1"/>
</dbReference>
<sequence>MGNHKIFETERLLLVPISVEDAEFIYELFNLPTFIENIGERNIKSVDMAKEYILNNMLPQLEKLGYSTYTIVTKNNHTKVGTCGLYDRDGLEGIDIGYALLTKFEKRGYAFEAAEKLKTLAFTEFGLERLSAVTSKNNLVSQKLLEKLGLTLTGTTKLPTSEEELFLFEIKKESLVK</sequence>
<gene>
    <name evidence="2" type="ORF">SAMN06265367_10988</name>
</gene>
<dbReference type="Gene3D" id="3.40.630.30">
    <property type="match status" value="1"/>
</dbReference>
<protein>
    <submittedName>
        <fullName evidence="2">Protein N-acetyltransferase, RimJ/RimL family</fullName>
    </submittedName>
</protein>
<dbReference type="PANTHER" id="PTHR43792">
    <property type="entry name" value="GNAT FAMILY, PUTATIVE (AFU_ORTHOLOGUE AFUA_3G00765)-RELATED-RELATED"/>
    <property type="match status" value="1"/>
</dbReference>
<evidence type="ECO:0000313" key="2">
    <source>
        <dbReference type="EMBL" id="SMP34115.1"/>
    </source>
</evidence>
<dbReference type="Pfam" id="PF13302">
    <property type="entry name" value="Acetyltransf_3"/>
    <property type="match status" value="1"/>
</dbReference>